<dbReference type="CDD" id="cd01646">
    <property type="entry name" value="RT_Bac_retron_I"/>
    <property type="match status" value="1"/>
</dbReference>
<dbReference type="Proteomes" id="UP000315389">
    <property type="component" value="Unassembled WGS sequence"/>
</dbReference>
<organism evidence="3 4">
    <name type="scientific">Rarobacter faecitabidus</name>
    <dbReference type="NCBI Taxonomy" id="13243"/>
    <lineage>
        <taxon>Bacteria</taxon>
        <taxon>Bacillati</taxon>
        <taxon>Actinomycetota</taxon>
        <taxon>Actinomycetes</taxon>
        <taxon>Micrococcales</taxon>
        <taxon>Rarobacteraceae</taxon>
        <taxon>Rarobacter</taxon>
    </lineage>
</organism>
<keyword evidence="3" id="KW-0808">Transferase</keyword>
<comment type="caution">
    <text evidence="3">The sequence shown here is derived from an EMBL/GenBank/DDBJ whole genome shotgun (WGS) entry which is preliminary data.</text>
</comment>
<proteinExistence type="predicted"/>
<dbReference type="AlphaFoldDB" id="A0A542ZP92"/>
<gene>
    <name evidence="3" type="ORF">FB461_1663</name>
</gene>
<keyword evidence="3" id="KW-0548">Nucleotidyltransferase</keyword>
<feature type="domain" description="Reverse transcriptase" evidence="2">
    <location>
        <begin position="115"/>
        <end position="358"/>
    </location>
</feature>
<keyword evidence="3" id="KW-0695">RNA-directed DNA polymerase</keyword>
<dbReference type="SUPFAM" id="SSF56317">
    <property type="entry name" value="Carbon-nitrogen hydrolase"/>
    <property type="match status" value="1"/>
</dbReference>
<dbReference type="GO" id="GO:0003964">
    <property type="term" value="F:RNA-directed DNA polymerase activity"/>
    <property type="evidence" value="ECO:0007669"/>
    <property type="project" value="UniProtKB-KW"/>
</dbReference>
<dbReference type="OrthoDB" id="9793236at2"/>
<feature type="region of interest" description="Disordered" evidence="1">
    <location>
        <begin position="984"/>
        <end position="1015"/>
    </location>
</feature>
<dbReference type="InterPro" id="IPR036526">
    <property type="entry name" value="C-N_Hydrolase_sf"/>
</dbReference>
<evidence type="ECO:0000313" key="3">
    <source>
        <dbReference type="EMBL" id="TQL62030.1"/>
    </source>
</evidence>
<dbReference type="Gene3D" id="3.60.110.10">
    <property type="entry name" value="Carbon-nitrogen hydrolase"/>
    <property type="match status" value="1"/>
</dbReference>
<keyword evidence="4" id="KW-1185">Reference proteome</keyword>
<evidence type="ECO:0000313" key="4">
    <source>
        <dbReference type="Proteomes" id="UP000315389"/>
    </source>
</evidence>
<accession>A0A542ZP92</accession>
<dbReference type="RefSeq" id="WP_142120958.1">
    <property type="nucleotide sequence ID" value="NZ_BAAASV010000002.1"/>
</dbReference>
<protein>
    <submittedName>
        <fullName evidence="3">Reverse transcriptase (RNA-dependent DNA polymerase)</fullName>
    </submittedName>
</protein>
<dbReference type="EMBL" id="VFOS01000002">
    <property type="protein sequence ID" value="TQL62030.1"/>
    <property type="molecule type" value="Genomic_DNA"/>
</dbReference>
<dbReference type="InterPro" id="IPR000477">
    <property type="entry name" value="RT_dom"/>
</dbReference>
<dbReference type="Pfam" id="PF00078">
    <property type="entry name" value="RVT_1"/>
    <property type="match status" value="1"/>
</dbReference>
<name>A0A542ZP92_RARFA</name>
<sequence>MSATNFTIEDLAMAYRKAKVDLFYSSNARRLDLLTYESKLEWNLQQLLDRLDANDMDWLTSHEFLGGAYLVPKSATDSGKQSANETDHAVAARWSDPRQDWQKAKYTAGTPELSFRVMAKCSIDFHVLSSLWIAKVGSKLEAKLPESARGNRLRRTVTQEFNLWASGSFGPYLQPYRKWRDEGLEAARNALGGKQNVVVITTDMASYYHSIDPSFLLQPEYKALLDVQMDASEELLHNWFVDALLHWPEAAGVALGFRVDGLPVGLPASGVVANLALIELDRLVESEVKPLYYGRYVDDIILVMRDDPHGVEGSDPWHWIDARLDGMLKLKASAKTIERPYLQGSRIEFSQEKTKVFHLSGSSGLALIGSIEAAIRERSSEWRSLPSIPDEPSQISVDIAQVFQSDGERADSFRGADVMTARRSAFALRLRDYEAYASDLEPSTWSRIRWSFFDAVLDYVVTLPGYFELAQYVPRVLRMAVACQDYEHVVSILNQLAEVRREIKNAKSVKVKGARKSTLSAARVASGWAKQVVDQFGEDLAAAAFVAPQSGDLQKIRDAAATLAPSPALSRSVDELEALFQRLFMSDLAQIPFRAKYMRDVETNLEDSSLADETSELVVMLGLDLQKHLRALVELVGHYPTSRGRGNVGVPNAFTFATRPFGIYDLFLSVQPFHGDWEKYDADLRLIESAILALRGYNVDGLLPKIPSKNCRKNDLVLAAETEIPAGRKRVALGMIKTSGSAWTAAANGTPDRSHTRYKALNDTLSDVLRSPRSVDYLILPELSVPAPWFRRYAYKLRTLNIGLIAGVEYLHTEGDLVRNQVWASLPIPRGEFPMTFLHRQDKQKAALHERENLYQVAGKTLAPEAKWDEVPVIHHEGFAFALLVCSELTNIDYRSQLRGRVDALVSPAWNRDLSTFSALVESAALDMHAYVILANDRAYGDSRVRGPMREEWRRDLLRLRGGVENYVAITDLDIQALRAHHNSHSPDNNVFKPLPDGFDASKLRHTRPTTPRGM</sequence>
<evidence type="ECO:0000259" key="2">
    <source>
        <dbReference type="Pfam" id="PF00078"/>
    </source>
</evidence>
<reference evidence="3 4" key="1">
    <citation type="submission" date="2019-06" db="EMBL/GenBank/DDBJ databases">
        <title>Sequencing the genomes of 1000 actinobacteria strains.</title>
        <authorList>
            <person name="Klenk H.-P."/>
        </authorList>
    </citation>
    <scope>NUCLEOTIDE SEQUENCE [LARGE SCALE GENOMIC DNA]</scope>
    <source>
        <strain evidence="3 4">DSM 4813</strain>
    </source>
</reference>
<evidence type="ECO:0000256" key="1">
    <source>
        <dbReference type="SAM" id="MobiDB-lite"/>
    </source>
</evidence>